<gene>
    <name evidence="2" type="ORF">PROFUN_02676</name>
</gene>
<comment type="caution">
    <text evidence="2">The sequence shown here is derived from an EMBL/GenBank/DDBJ whole genome shotgun (WGS) entry which is preliminary data.</text>
</comment>
<dbReference type="Proteomes" id="UP000241769">
    <property type="component" value="Unassembled WGS sequence"/>
</dbReference>
<keyword evidence="3" id="KW-1185">Reference proteome</keyword>
<evidence type="ECO:0000313" key="3">
    <source>
        <dbReference type="Proteomes" id="UP000241769"/>
    </source>
</evidence>
<reference evidence="2 3" key="1">
    <citation type="journal article" date="2018" name="Genome Biol. Evol.">
        <title>Multiple Roots of Fruiting Body Formation in Amoebozoa.</title>
        <authorList>
            <person name="Hillmann F."/>
            <person name="Forbes G."/>
            <person name="Novohradska S."/>
            <person name="Ferling I."/>
            <person name="Riege K."/>
            <person name="Groth M."/>
            <person name="Westermann M."/>
            <person name="Marz M."/>
            <person name="Spaller T."/>
            <person name="Winckler T."/>
            <person name="Schaap P."/>
            <person name="Glockner G."/>
        </authorList>
    </citation>
    <scope>NUCLEOTIDE SEQUENCE [LARGE SCALE GENOMIC DNA]</scope>
    <source>
        <strain evidence="2 3">Jena</strain>
    </source>
</reference>
<dbReference type="AlphaFoldDB" id="A0A2P6NVE1"/>
<sequence>MLAQSRILLVKRASVQAVRPKTQAPTITKRFYGDKKDSHKDHKDKDHKDKDHKDKDHKDHSKGKDDRDKKKETIAKAEKTAGAQ</sequence>
<dbReference type="EMBL" id="MDYQ01000016">
    <property type="protein sequence ID" value="PRP87939.1"/>
    <property type="molecule type" value="Genomic_DNA"/>
</dbReference>
<name>A0A2P6NVE1_9EUKA</name>
<feature type="region of interest" description="Disordered" evidence="1">
    <location>
        <begin position="16"/>
        <end position="84"/>
    </location>
</feature>
<accession>A0A2P6NVE1</accession>
<feature type="compositionally biased region" description="Basic and acidic residues" evidence="1">
    <location>
        <begin position="31"/>
        <end position="84"/>
    </location>
</feature>
<proteinExistence type="predicted"/>
<evidence type="ECO:0000256" key="1">
    <source>
        <dbReference type="SAM" id="MobiDB-lite"/>
    </source>
</evidence>
<evidence type="ECO:0000313" key="2">
    <source>
        <dbReference type="EMBL" id="PRP87939.1"/>
    </source>
</evidence>
<protein>
    <submittedName>
        <fullName evidence="2">Uncharacterized protein</fullName>
    </submittedName>
</protein>
<dbReference type="InParanoid" id="A0A2P6NVE1"/>
<organism evidence="2 3">
    <name type="scientific">Planoprotostelium fungivorum</name>
    <dbReference type="NCBI Taxonomy" id="1890364"/>
    <lineage>
        <taxon>Eukaryota</taxon>
        <taxon>Amoebozoa</taxon>
        <taxon>Evosea</taxon>
        <taxon>Variosea</taxon>
        <taxon>Cavosteliida</taxon>
        <taxon>Cavosteliaceae</taxon>
        <taxon>Planoprotostelium</taxon>
    </lineage>
</organism>